<dbReference type="SUPFAM" id="SSF48264">
    <property type="entry name" value="Cytochrome P450"/>
    <property type="match status" value="1"/>
</dbReference>
<keyword evidence="12" id="KW-1185">Reference proteome</keyword>
<sequence>MSNSVLDGVDALLAAFALGFALKAYFTKPKLPQLEGIRLPPGPTLLPVIGFPLAVDMNAPWVTYKDWGSQYGDMLYIRIFGQDSIIINSEKIARDLLEHRSQNYSDRPEMPINELFGLDYLTVFAGYNSRWRLHRKILQQSFRQHAALGFRPMQETKAHELVLNLLEDPVDYPKHLEAHSGSIIMSAVYSYGAARRDDHMINVVKMSADVLKDANMALLGIFSTFPSLFRLPSWLPGMSPKRLAHLSKKLSADLLNIPFTYTECGLVSVTRCGVLCSQESVQATGSISPCLVADHLLELDESDSDLAWQKKAVQESAATACMAGTETTASALMNFILAMILQPDIQEKAHELIESLVGKQRLPTFEDRPSLPYVDAILRECLRWHPVTPLGIMHAAVDSDVYNGYYIPGGFVVTPNIWAMCQNEEKYPNASEFKPERFLNSDGTLTDDTVNFVWGFGRRVCPGRHLAEASLWSAMACLLAIFKFSKAKDETGRDIEIEPQWVGEFTVRPLPFPCSITPRNAEMDVTGLHDLIRTVEF</sequence>
<dbReference type="EMBL" id="KV448707">
    <property type="protein sequence ID" value="OAX33792.1"/>
    <property type="molecule type" value="Genomic_DNA"/>
</dbReference>
<keyword evidence="6 10" id="KW-0560">Oxidoreductase</keyword>
<dbReference type="GO" id="GO:0005506">
    <property type="term" value="F:iron ion binding"/>
    <property type="evidence" value="ECO:0007669"/>
    <property type="project" value="InterPro"/>
</dbReference>
<dbReference type="GO" id="GO:0016705">
    <property type="term" value="F:oxidoreductase activity, acting on paired donors, with incorporation or reduction of molecular oxygen"/>
    <property type="evidence" value="ECO:0007669"/>
    <property type="project" value="InterPro"/>
</dbReference>
<evidence type="ECO:0000256" key="2">
    <source>
        <dbReference type="ARBA" id="ARBA00005179"/>
    </source>
</evidence>
<dbReference type="OrthoDB" id="2789670at2759"/>
<dbReference type="CDD" id="cd11065">
    <property type="entry name" value="CYP64-like"/>
    <property type="match status" value="1"/>
</dbReference>
<dbReference type="STRING" id="1314800.A0A1B7MMI1"/>
<dbReference type="Gene3D" id="1.10.630.10">
    <property type="entry name" value="Cytochrome P450"/>
    <property type="match status" value="1"/>
</dbReference>
<comment type="similarity">
    <text evidence="3 10">Belongs to the cytochrome P450 family.</text>
</comment>
<evidence type="ECO:0000256" key="8">
    <source>
        <dbReference type="ARBA" id="ARBA00023033"/>
    </source>
</evidence>
<gene>
    <name evidence="11" type="ORF">K503DRAFT_851813</name>
</gene>
<evidence type="ECO:0000256" key="9">
    <source>
        <dbReference type="PIRSR" id="PIRSR602401-1"/>
    </source>
</evidence>
<dbReference type="GO" id="GO:0004497">
    <property type="term" value="F:monooxygenase activity"/>
    <property type="evidence" value="ECO:0007669"/>
    <property type="project" value="UniProtKB-KW"/>
</dbReference>
<dbReference type="GO" id="GO:0020037">
    <property type="term" value="F:heme binding"/>
    <property type="evidence" value="ECO:0007669"/>
    <property type="project" value="InterPro"/>
</dbReference>
<keyword evidence="4 9" id="KW-0349">Heme</keyword>
<dbReference type="AlphaFoldDB" id="A0A1B7MMI1"/>
<dbReference type="PRINTS" id="PR00463">
    <property type="entry name" value="EP450I"/>
</dbReference>
<feature type="binding site" description="axial binding residue" evidence="9">
    <location>
        <position position="461"/>
    </location>
    <ligand>
        <name>heme</name>
        <dbReference type="ChEBI" id="CHEBI:30413"/>
    </ligand>
    <ligandPart>
        <name>Fe</name>
        <dbReference type="ChEBI" id="CHEBI:18248"/>
    </ligandPart>
</feature>
<dbReference type="Pfam" id="PF00067">
    <property type="entry name" value="p450"/>
    <property type="match status" value="1"/>
</dbReference>
<evidence type="ECO:0000313" key="12">
    <source>
        <dbReference type="Proteomes" id="UP000092154"/>
    </source>
</evidence>
<evidence type="ECO:0000256" key="6">
    <source>
        <dbReference type="ARBA" id="ARBA00023002"/>
    </source>
</evidence>
<evidence type="ECO:0000256" key="1">
    <source>
        <dbReference type="ARBA" id="ARBA00001971"/>
    </source>
</evidence>
<comment type="pathway">
    <text evidence="2">Secondary metabolite biosynthesis.</text>
</comment>
<comment type="cofactor">
    <cofactor evidence="1 9">
        <name>heme</name>
        <dbReference type="ChEBI" id="CHEBI:30413"/>
    </cofactor>
</comment>
<dbReference type="PANTHER" id="PTHR46300:SF7">
    <property type="entry name" value="P450, PUTATIVE (EUROFUNG)-RELATED"/>
    <property type="match status" value="1"/>
</dbReference>
<evidence type="ECO:0000256" key="7">
    <source>
        <dbReference type="ARBA" id="ARBA00023004"/>
    </source>
</evidence>
<evidence type="ECO:0000256" key="10">
    <source>
        <dbReference type="RuleBase" id="RU000461"/>
    </source>
</evidence>
<evidence type="ECO:0000256" key="5">
    <source>
        <dbReference type="ARBA" id="ARBA00022723"/>
    </source>
</evidence>
<dbReference type="InterPro" id="IPR050364">
    <property type="entry name" value="Cytochrome_P450_fung"/>
</dbReference>
<dbReference type="PANTHER" id="PTHR46300">
    <property type="entry name" value="P450, PUTATIVE (EUROFUNG)-RELATED-RELATED"/>
    <property type="match status" value="1"/>
</dbReference>
<keyword evidence="7 9" id="KW-0408">Iron</keyword>
<dbReference type="InterPro" id="IPR001128">
    <property type="entry name" value="Cyt_P450"/>
</dbReference>
<evidence type="ECO:0000256" key="4">
    <source>
        <dbReference type="ARBA" id="ARBA00022617"/>
    </source>
</evidence>
<evidence type="ECO:0000256" key="3">
    <source>
        <dbReference type="ARBA" id="ARBA00010617"/>
    </source>
</evidence>
<keyword evidence="8 10" id="KW-0503">Monooxygenase</keyword>
<evidence type="ECO:0000313" key="11">
    <source>
        <dbReference type="EMBL" id="OAX33792.1"/>
    </source>
</evidence>
<reference evidence="11 12" key="1">
    <citation type="submission" date="2016-06" db="EMBL/GenBank/DDBJ databases">
        <title>Comparative genomics of the ectomycorrhizal sister species Rhizopogon vinicolor and Rhizopogon vesiculosus (Basidiomycota: Boletales) reveals a divergence of the mating type B locus.</title>
        <authorList>
            <consortium name="DOE Joint Genome Institute"/>
            <person name="Mujic A.B."/>
            <person name="Kuo A."/>
            <person name="Tritt A."/>
            <person name="Lipzen A."/>
            <person name="Chen C."/>
            <person name="Johnson J."/>
            <person name="Sharma A."/>
            <person name="Barry K."/>
            <person name="Grigoriev I.V."/>
            <person name="Spatafora J.W."/>
        </authorList>
    </citation>
    <scope>NUCLEOTIDE SEQUENCE [LARGE SCALE GENOMIC DNA]</scope>
    <source>
        <strain evidence="11 12">AM-OR11-026</strain>
    </source>
</reference>
<dbReference type="Proteomes" id="UP000092154">
    <property type="component" value="Unassembled WGS sequence"/>
</dbReference>
<dbReference type="PROSITE" id="PS00086">
    <property type="entry name" value="CYTOCHROME_P450"/>
    <property type="match status" value="1"/>
</dbReference>
<organism evidence="11 12">
    <name type="scientific">Rhizopogon vinicolor AM-OR11-026</name>
    <dbReference type="NCBI Taxonomy" id="1314800"/>
    <lineage>
        <taxon>Eukaryota</taxon>
        <taxon>Fungi</taxon>
        <taxon>Dikarya</taxon>
        <taxon>Basidiomycota</taxon>
        <taxon>Agaricomycotina</taxon>
        <taxon>Agaricomycetes</taxon>
        <taxon>Agaricomycetidae</taxon>
        <taxon>Boletales</taxon>
        <taxon>Suillineae</taxon>
        <taxon>Rhizopogonaceae</taxon>
        <taxon>Rhizopogon</taxon>
    </lineage>
</organism>
<dbReference type="InterPro" id="IPR036396">
    <property type="entry name" value="Cyt_P450_sf"/>
</dbReference>
<name>A0A1B7MMI1_9AGAM</name>
<dbReference type="InterPro" id="IPR017972">
    <property type="entry name" value="Cyt_P450_CS"/>
</dbReference>
<protein>
    <submittedName>
        <fullName evidence="11">Cytochrome P450</fullName>
    </submittedName>
</protein>
<dbReference type="InterPro" id="IPR002401">
    <property type="entry name" value="Cyt_P450_E_grp-I"/>
</dbReference>
<keyword evidence="5 9" id="KW-0479">Metal-binding</keyword>
<dbReference type="InParanoid" id="A0A1B7MMI1"/>
<proteinExistence type="inferred from homology"/>
<accession>A0A1B7MMI1</accession>
<dbReference type="PRINTS" id="PR00385">
    <property type="entry name" value="P450"/>
</dbReference>